<evidence type="ECO:0000313" key="2">
    <source>
        <dbReference type="Proteomes" id="UP000789524"/>
    </source>
</evidence>
<dbReference type="Proteomes" id="UP000789524">
    <property type="component" value="Unassembled WGS sequence"/>
</dbReference>
<dbReference type="OrthoDB" id="6914380at2759"/>
<dbReference type="EMBL" id="CAKASE010000050">
    <property type="protein sequence ID" value="CAG9563880.1"/>
    <property type="molecule type" value="Genomic_DNA"/>
</dbReference>
<gene>
    <name evidence="1" type="ORF">DCHRY22_LOCUS4955</name>
</gene>
<protein>
    <submittedName>
        <fullName evidence="1">(African queen) hypothetical protein</fullName>
    </submittedName>
</protein>
<dbReference type="AlphaFoldDB" id="A0A8J2QJM6"/>
<keyword evidence="2" id="KW-1185">Reference proteome</keyword>
<proteinExistence type="predicted"/>
<evidence type="ECO:0000313" key="1">
    <source>
        <dbReference type="EMBL" id="CAG9563880.1"/>
    </source>
</evidence>
<organism evidence="1 2">
    <name type="scientific">Danaus chrysippus</name>
    <name type="common">African queen</name>
    <dbReference type="NCBI Taxonomy" id="151541"/>
    <lineage>
        <taxon>Eukaryota</taxon>
        <taxon>Metazoa</taxon>
        <taxon>Ecdysozoa</taxon>
        <taxon>Arthropoda</taxon>
        <taxon>Hexapoda</taxon>
        <taxon>Insecta</taxon>
        <taxon>Pterygota</taxon>
        <taxon>Neoptera</taxon>
        <taxon>Endopterygota</taxon>
        <taxon>Lepidoptera</taxon>
        <taxon>Glossata</taxon>
        <taxon>Ditrysia</taxon>
        <taxon>Papilionoidea</taxon>
        <taxon>Nymphalidae</taxon>
        <taxon>Danainae</taxon>
        <taxon>Danaini</taxon>
        <taxon>Danaina</taxon>
        <taxon>Danaus</taxon>
        <taxon>Anosia</taxon>
    </lineage>
</organism>
<accession>A0A8J2QJM6</accession>
<name>A0A8J2QJM6_9NEOP</name>
<comment type="caution">
    <text evidence="1">The sequence shown here is derived from an EMBL/GenBank/DDBJ whole genome shotgun (WGS) entry which is preliminary data.</text>
</comment>
<sequence>MRYSIRPKRQKVKSPCNKPSVFIGGSTNSEIRSENDISLRIQRSITRGAVNLRTIQLEFRRPFHVIGNHSEKNILSLQQSRQRRPIVPTGEPLQVNTHYYTIFSRARPSDIPYTHMRRQISVIKGCKVDLQLGPEYRTRGTPQPIVSRNTTARINLLDMNENRHCGGTGCVIAVVLRSRGSSPGRQLVVHSIEGCSMVYDHRGDANTGYKMATMETSDAAKATQLTHVVEMNTTMDPRSGGGNYRST</sequence>
<reference evidence="1" key="1">
    <citation type="submission" date="2021-09" db="EMBL/GenBank/DDBJ databases">
        <authorList>
            <person name="Martin H S."/>
        </authorList>
    </citation>
    <scope>NUCLEOTIDE SEQUENCE</scope>
</reference>